<feature type="transmembrane region" description="Helical" evidence="5">
    <location>
        <begin position="45"/>
        <end position="65"/>
    </location>
</feature>
<comment type="subcellular location">
    <subcellularLocation>
        <location evidence="1">Membrane</location>
        <topology evidence="1">Multi-pass membrane protein</topology>
    </subcellularLocation>
</comment>
<evidence type="ECO:0000256" key="1">
    <source>
        <dbReference type="ARBA" id="ARBA00004141"/>
    </source>
</evidence>
<evidence type="ECO:0000313" key="6">
    <source>
        <dbReference type="EMBL" id="KKT00452.1"/>
    </source>
</evidence>
<evidence type="ECO:0000313" key="7">
    <source>
        <dbReference type="Proteomes" id="UP000034646"/>
    </source>
</evidence>
<dbReference type="EMBL" id="LCFS01000010">
    <property type="protein sequence ID" value="KKT00452.1"/>
    <property type="molecule type" value="Genomic_DNA"/>
</dbReference>
<keyword evidence="4 5" id="KW-0472">Membrane</keyword>
<comment type="caution">
    <text evidence="6">The sequence shown here is derived from an EMBL/GenBank/DDBJ whole genome shotgun (WGS) entry which is preliminary data.</text>
</comment>
<proteinExistence type="predicted"/>
<dbReference type="AlphaFoldDB" id="A0A0G1FZP6"/>
<dbReference type="InterPro" id="IPR032808">
    <property type="entry name" value="DoxX"/>
</dbReference>
<dbReference type="GO" id="GO:0016020">
    <property type="term" value="C:membrane"/>
    <property type="evidence" value="ECO:0007669"/>
    <property type="project" value="UniProtKB-SubCell"/>
</dbReference>
<gene>
    <name evidence="6" type="ORF">UV76_C0010G0027</name>
</gene>
<accession>A0A0G1FZP6</accession>
<keyword evidence="2 5" id="KW-0812">Transmembrane</keyword>
<feature type="transmembrane region" description="Helical" evidence="5">
    <location>
        <begin position="70"/>
        <end position="88"/>
    </location>
</feature>
<dbReference type="Pfam" id="PF07681">
    <property type="entry name" value="DoxX"/>
    <property type="match status" value="1"/>
</dbReference>
<name>A0A0G1FZP6_9BACT</name>
<dbReference type="STRING" id="1618738.UV76_C0010G0027"/>
<keyword evidence="3 5" id="KW-1133">Transmembrane helix</keyword>
<sequence length="140" mass="15687">MNKTSFHILRVGLAITFLWIGILIFKQPEAWGGYLQPWVTDLLPIPIKEAMLGTAFLDIVIGILLLVDSFTWLAALLGTLHLIVVISTSGINEVIVRDIGLLAATAALFWDSLPKDFMDKIRLFKYKKIVDNNKSDFSLN</sequence>
<evidence type="ECO:0008006" key="8">
    <source>
        <dbReference type="Google" id="ProtNLM"/>
    </source>
</evidence>
<feature type="transmembrane region" description="Helical" evidence="5">
    <location>
        <begin position="7"/>
        <end position="25"/>
    </location>
</feature>
<protein>
    <recommendedName>
        <fullName evidence="8">DoxX family protein</fullName>
    </recommendedName>
</protein>
<evidence type="ECO:0000256" key="2">
    <source>
        <dbReference type="ARBA" id="ARBA00022692"/>
    </source>
</evidence>
<evidence type="ECO:0000256" key="3">
    <source>
        <dbReference type="ARBA" id="ARBA00022989"/>
    </source>
</evidence>
<reference evidence="6 7" key="1">
    <citation type="journal article" date="2015" name="Nature">
        <title>rRNA introns, odd ribosomes, and small enigmatic genomes across a large radiation of phyla.</title>
        <authorList>
            <person name="Brown C.T."/>
            <person name="Hug L.A."/>
            <person name="Thomas B.C."/>
            <person name="Sharon I."/>
            <person name="Castelle C.J."/>
            <person name="Singh A."/>
            <person name="Wilkins M.J."/>
            <person name="Williams K.H."/>
            <person name="Banfield J.F."/>
        </authorList>
    </citation>
    <scope>NUCLEOTIDE SEQUENCE [LARGE SCALE GENOMIC DNA]</scope>
</reference>
<evidence type="ECO:0000256" key="5">
    <source>
        <dbReference type="SAM" id="Phobius"/>
    </source>
</evidence>
<organism evidence="6 7">
    <name type="scientific">Candidatus Nomurabacteria bacterium GW2011_GWA2_43_15</name>
    <dbReference type="NCBI Taxonomy" id="1618738"/>
    <lineage>
        <taxon>Bacteria</taxon>
        <taxon>Candidatus Nomuraibacteriota</taxon>
    </lineage>
</organism>
<dbReference type="Proteomes" id="UP000034646">
    <property type="component" value="Unassembled WGS sequence"/>
</dbReference>
<evidence type="ECO:0000256" key="4">
    <source>
        <dbReference type="ARBA" id="ARBA00023136"/>
    </source>
</evidence>